<dbReference type="GeneID" id="41972906"/>
<dbReference type="InParanoid" id="A0A507AUK7"/>
<proteinExistence type="predicted"/>
<name>A0A507AUK7_9PEZI</name>
<dbReference type="AlphaFoldDB" id="A0A507AUK7"/>
<keyword evidence="4" id="KW-1185">Reference proteome</keyword>
<feature type="region of interest" description="Disordered" evidence="1">
    <location>
        <begin position="106"/>
        <end position="141"/>
    </location>
</feature>
<evidence type="ECO:0000256" key="2">
    <source>
        <dbReference type="SAM" id="Phobius"/>
    </source>
</evidence>
<gene>
    <name evidence="3" type="ORF">E0L32_005459</name>
</gene>
<dbReference type="RefSeq" id="XP_030996206.1">
    <property type="nucleotide sequence ID" value="XM_031139983.1"/>
</dbReference>
<feature type="transmembrane region" description="Helical" evidence="2">
    <location>
        <begin position="37"/>
        <end position="57"/>
    </location>
</feature>
<evidence type="ECO:0000313" key="3">
    <source>
        <dbReference type="EMBL" id="TPX14495.1"/>
    </source>
</evidence>
<protein>
    <submittedName>
        <fullName evidence="3">Uncharacterized protein</fullName>
    </submittedName>
</protein>
<dbReference type="Proteomes" id="UP000319257">
    <property type="component" value="Unassembled WGS sequence"/>
</dbReference>
<sequence length="163" mass="17403">MAYYGDGGSTPSSPYMNVTAGMGDSLGPKDPLTPGEIAGIVCAAIMVATLIGVAFYMRYRRGKHMPPKPRSAYHGAYKADDPRYWNPEGQHSTILNWIEFKPDAPGSASGSTLHGHAATNAGHGDGEGVTAQSQARKKTWAPWTHPKAKLFLNSQAHLAHGMV</sequence>
<keyword evidence="2" id="KW-0812">Transmembrane</keyword>
<organism evidence="3 4">
    <name type="scientific">Thyridium curvatum</name>
    <dbReference type="NCBI Taxonomy" id="1093900"/>
    <lineage>
        <taxon>Eukaryota</taxon>
        <taxon>Fungi</taxon>
        <taxon>Dikarya</taxon>
        <taxon>Ascomycota</taxon>
        <taxon>Pezizomycotina</taxon>
        <taxon>Sordariomycetes</taxon>
        <taxon>Sordariomycetidae</taxon>
        <taxon>Thyridiales</taxon>
        <taxon>Thyridiaceae</taxon>
        <taxon>Thyridium</taxon>
    </lineage>
</organism>
<evidence type="ECO:0000313" key="4">
    <source>
        <dbReference type="Proteomes" id="UP000319257"/>
    </source>
</evidence>
<evidence type="ECO:0000256" key="1">
    <source>
        <dbReference type="SAM" id="MobiDB-lite"/>
    </source>
</evidence>
<accession>A0A507AUK7</accession>
<dbReference type="EMBL" id="SKBQ01000028">
    <property type="protein sequence ID" value="TPX14495.1"/>
    <property type="molecule type" value="Genomic_DNA"/>
</dbReference>
<comment type="caution">
    <text evidence="3">The sequence shown here is derived from an EMBL/GenBank/DDBJ whole genome shotgun (WGS) entry which is preliminary data.</text>
</comment>
<keyword evidence="2" id="KW-0472">Membrane</keyword>
<reference evidence="3 4" key="1">
    <citation type="submission" date="2019-06" db="EMBL/GenBank/DDBJ databases">
        <title>Draft genome sequence of the filamentous fungus Phialemoniopsis curvata isolated from diesel fuel.</title>
        <authorList>
            <person name="Varaljay V.A."/>
            <person name="Lyon W.J."/>
            <person name="Crouch A.L."/>
            <person name="Drake C.E."/>
            <person name="Hollomon J.M."/>
            <person name="Nadeau L.J."/>
            <person name="Nunn H.S."/>
            <person name="Stevenson B.S."/>
            <person name="Bojanowski C.L."/>
            <person name="Crookes-Goodson W.J."/>
        </authorList>
    </citation>
    <scope>NUCLEOTIDE SEQUENCE [LARGE SCALE GENOMIC DNA]</scope>
    <source>
        <strain evidence="3 4">D216</strain>
    </source>
</reference>
<keyword evidence="2" id="KW-1133">Transmembrane helix</keyword>